<dbReference type="InterPro" id="IPR029244">
    <property type="entry name" value="FAM69_N"/>
</dbReference>
<evidence type="ECO:0000256" key="1">
    <source>
        <dbReference type="ARBA" id="ARBA00004648"/>
    </source>
</evidence>
<name>A0A2T7NMD3_POMCA</name>
<protein>
    <recommendedName>
        <fullName evidence="14">FAM69 N-terminal domain-containing protein</fullName>
    </recommendedName>
</protein>
<keyword evidence="5" id="KW-0735">Signal-anchor</keyword>
<comment type="subcellular location">
    <subcellularLocation>
        <location evidence="1">Endoplasmic reticulum membrane</location>
        <topology evidence="1">Single-pass type II membrane protein</topology>
    </subcellularLocation>
</comment>
<evidence type="ECO:0000256" key="8">
    <source>
        <dbReference type="ARBA" id="ARBA00023157"/>
    </source>
</evidence>
<proteinExistence type="inferred from homology"/>
<evidence type="ECO:0000256" key="9">
    <source>
        <dbReference type="SAM" id="Phobius"/>
    </source>
</evidence>
<evidence type="ECO:0000256" key="2">
    <source>
        <dbReference type="ARBA" id="ARBA00006338"/>
    </source>
</evidence>
<evidence type="ECO:0000256" key="4">
    <source>
        <dbReference type="ARBA" id="ARBA00022824"/>
    </source>
</evidence>
<feature type="transmembrane region" description="Helical" evidence="9">
    <location>
        <begin position="27"/>
        <end position="44"/>
    </location>
</feature>
<keyword evidence="8" id="KW-1015">Disulfide bond</keyword>
<evidence type="ECO:0000256" key="6">
    <source>
        <dbReference type="ARBA" id="ARBA00022989"/>
    </source>
</evidence>
<keyword evidence="13" id="KW-1185">Reference proteome</keyword>
<evidence type="ECO:0008006" key="14">
    <source>
        <dbReference type="Google" id="ProtNLM"/>
    </source>
</evidence>
<evidence type="ECO:0000256" key="3">
    <source>
        <dbReference type="ARBA" id="ARBA00022692"/>
    </source>
</evidence>
<accession>A0A2T7NMD3</accession>
<gene>
    <name evidence="12" type="ORF">C0Q70_18134</name>
</gene>
<reference evidence="12 13" key="1">
    <citation type="submission" date="2018-04" db="EMBL/GenBank/DDBJ databases">
        <title>The genome of golden apple snail Pomacea canaliculata provides insight into stress tolerance and invasive adaptation.</title>
        <authorList>
            <person name="Liu C."/>
            <person name="Liu B."/>
            <person name="Ren Y."/>
            <person name="Zhang Y."/>
            <person name="Wang H."/>
            <person name="Li S."/>
            <person name="Jiang F."/>
            <person name="Yin L."/>
            <person name="Zhang G."/>
            <person name="Qian W."/>
            <person name="Fan W."/>
        </authorList>
    </citation>
    <scope>NUCLEOTIDE SEQUENCE [LARGE SCALE GENOMIC DNA]</scope>
    <source>
        <strain evidence="12">SZHN2017</strain>
        <tissue evidence="12">Muscle</tissue>
    </source>
</reference>
<evidence type="ECO:0000256" key="5">
    <source>
        <dbReference type="ARBA" id="ARBA00022968"/>
    </source>
</evidence>
<evidence type="ECO:0000313" key="12">
    <source>
        <dbReference type="EMBL" id="PVD22324.1"/>
    </source>
</evidence>
<dbReference type="AlphaFoldDB" id="A0A2T7NMD3"/>
<keyword evidence="4" id="KW-0256">Endoplasmic reticulum</keyword>
<evidence type="ECO:0000259" key="10">
    <source>
        <dbReference type="Pfam" id="PF12260"/>
    </source>
</evidence>
<feature type="domain" description="FAM69 N-terminal" evidence="11">
    <location>
        <begin position="29"/>
        <end position="92"/>
    </location>
</feature>
<comment type="similarity">
    <text evidence="2">Belongs to the DIPK family.</text>
</comment>
<dbReference type="GO" id="GO:0005789">
    <property type="term" value="C:endoplasmic reticulum membrane"/>
    <property type="evidence" value="ECO:0007669"/>
    <property type="project" value="UniProtKB-SubCell"/>
</dbReference>
<evidence type="ECO:0000259" key="11">
    <source>
        <dbReference type="Pfam" id="PF14875"/>
    </source>
</evidence>
<evidence type="ECO:0000256" key="7">
    <source>
        <dbReference type="ARBA" id="ARBA00023136"/>
    </source>
</evidence>
<sequence>MTDTARTCCLVFIALIMRAAEETKKNAVAVAVTCGLVFLLVYLWQDPCDGRKILANLCEEYKKGEVAGRLCYKFCYDQSIYLSYCHEDGPRKSFMWEKMMMRVPTSLLPDHHEMTLHEGMSLTEFEGLLLDFLRSHLGPHDFSDLMFRMKLFADFNDDEKLSLGEVQSLWRLIHIREFLVLFIFQGSAVFPEINGTCGSLFGFNFPQVSSIFTKEVSPILKLVSKNAFRWSFPSWEERARVAVGVLDLIFDIYEENHVRFVMCDLQPSIIGHTENYEAQVTDAGRILSSVMLESELSNRTCSHDNQCQYSESCTTMCDTKKQKCSGETIKPTIWQACQLIKDYLLFDAPDNIQPTLEKLLYNCMRLVIYGQSIDMSHTILVTDLKTVLWDHIKTL</sequence>
<dbReference type="OrthoDB" id="8860232at2759"/>
<dbReference type="InterPro" id="IPR022049">
    <property type="entry name" value="FAM69_kinase_dom"/>
</dbReference>
<keyword evidence="7 9" id="KW-0472">Membrane</keyword>
<dbReference type="Pfam" id="PF14875">
    <property type="entry name" value="PIP49_N"/>
    <property type="match status" value="1"/>
</dbReference>
<keyword evidence="6 9" id="KW-1133">Transmembrane helix</keyword>
<evidence type="ECO:0000313" key="13">
    <source>
        <dbReference type="Proteomes" id="UP000245119"/>
    </source>
</evidence>
<organism evidence="12 13">
    <name type="scientific">Pomacea canaliculata</name>
    <name type="common">Golden apple snail</name>
    <dbReference type="NCBI Taxonomy" id="400727"/>
    <lineage>
        <taxon>Eukaryota</taxon>
        <taxon>Metazoa</taxon>
        <taxon>Spiralia</taxon>
        <taxon>Lophotrochozoa</taxon>
        <taxon>Mollusca</taxon>
        <taxon>Gastropoda</taxon>
        <taxon>Caenogastropoda</taxon>
        <taxon>Architaenioglossa</taxon>
        <taxon>Ampullarioidea</taxon>
        <taxon>Ampullariidae</taxon>
        <taxon>Pomacea</taxon>
    </lineage>
</organism>
<dbReference type="PANTHER" id="PTHR21093">
    <property type="entry name" value="DIVERGENT PROTEIN KINASE DOMAIN 1C-RELATED"/>
    <property type="match status" value="1"/>
</dbReference>
<dbReference type="EMBL" id="PZQS01000011">
    <property type="protein sequence ID" value="PVD22324.1"/>
    <property type="molecule type" value="Genomic_DNA"/>
</dbReference>
<dbReference type="Pfam" id="PF12260">
    <property type="entry name" value="PIP49_C"/>
    <property type="match status" value="1"/>
</dbReference>
<dbReference type="PANTHER" id="PTHR21093:SF6">
    <property type="entry name" value="EF-HAND DOMAIN-CONTAINING PROTEIN"/>
    <property type="match status" value="1"/>
</dbReference>
<comment type="caution">
    <text evidence="12">The sequence shown here is derived from an EMBL/GenBank/DDBJ whole genome shotgun (WGS) entry which is preliminary data.</text>
</comment>
<feature type="domain" description="FAM69 protein-kinase" evidence="10">
    <location>
        <begin position="169"/>
        <end position="365"/>
    </location>
</feature>
<dbReference type="Proteomes" id="UP000245119">
    <property type="component" value="Linkage Group LG11"/>
</dbReference>
<keyword evidence="3 9" id="KW-0812">Transmembrane</keyword>